<dbReference type="Pfam" id="PF26086">
    <property type="entry name" value="Niban2"/>
    <property type="match status" value="1"/>
</dbReference>
<name>A0A6S7I1X0_PARCT</name>
<dbReference type="PANTHER" id="PTHR14392:SF8">
    <property type="entry name" value="PH DOMAIN-CONTAINING PROTEIN DDB_G0267786"/>
    <property type="match status" value="1"/>
</dbReference>
<sequence>MSNTSIYSYLFLPNFSRKVLKDLDTSVMNLVVPLWRTLQGDKEKIRLQVETLIREKEREIVAVRRKVEWEMNGKTETFLNDALAEARRYAQKVFPVLEKSMFDALCEVRNIYQRNVVEIGIDVEQREEVEIPVQMYIDSLDMLARTPSEMETAYQFLDSMEKELASLQYDLSSFDFTVIMSQARERLRHVMDALVNTFQQRFLEVSRGIEGKQKHKQLRALIEDVDDEVANKFEDDLREIIYSFNMGTLKTVFLPYIHKNIDGNCLRLVESADSVIPEHLKIVINRNNEYRRLVEKSVEELLKQVMSANVEAKQRAFRSSLRNSRRKTFPKFSSRQTKFQDADKRPKLMRRTSLPVTKPGSSLFKGHERKASLASLTNLFCLPVQTNMKDFRDSGVYDVMEDTSSSEDSMQEIKLTLKRGNVPGLGSKT</sequence>
<dbReference type="AlphaFoldDB" id="A0A6S7I1X0"/>
<feature type="domain" description="Niban 1/2/3" evidence="2">
    <location>
        <begin position="92"/>
        <end position="255"/>
    </location>
</feature>
<dbReference type="InterPro" id="IPR026088">
    <property type="entry name" value="Niban-like"/>
</dbReference>
<evidence type="ECO:0000256" key="1">
    <source>
        <dbReference type="ARBA" id="ARBA00010251"/>
    </source>
</evidence>
<dbReference type="PANTHER" id="PTHR14392">
    <property type="entry name" value="NIBAN FAMILY MEMBER"/>
    <property type="match status" value="1"/>
</dbReference>
<reference evidence="3" key="1">
    <citation type="submission" date="2020-04" db="EMBL/GenBank/DDBJ databases">
        <authorList>
            <person name="Alioto T."/>
            <person name="Alioto T."/>
            <person name="Gomez Garrido J."/>
        </authorList>
    </citation>
    <scope>NUCLEOTIDE SEQUENCE</scope>
    <source>
        <strain evidence="3">A484AB</strain>
    </source>
</reference>
<evidence type="ECO:0000259" key="2">
    <source>
        <dbReference type="Pfam" id="PF26086"/>
    </source>
</evidence>
<keyword evidence="4" id="KW-1185">Reference proteome</keyword>
<dbReference type="Proteomes" id="UP001152795">
    <property type="component" value="Unassembled WGS sequence"/>
</dbReference>
<evidence type="ECO:0000313" key="3">
    <source>
        <dbReference type="EMBL" id="CAB4000791.1"/>
    </source>
</evidence>
<protein>
    <recommendedName>
        <fullName evidence="2">Niban 1/2/3 domain-containing protein</fullName>
    </recommendedName>
</protein>
<comment type="caution">
    <text evidence="3">The sequence shown here is derived from an EMBL/GenBank/DDBJ whole genome shotgun (WGS) entry which is preliminary data.</text>
</comment>
<comment type="similarity">
    <text evidence="1">Belongs to the Niban family.</text>
</comment>
<evidence type="ECO:0000313" key="4">
    <source>
        <dbReference type="Proteomes" id="UP001152795"/>
    </source>
</evidence>
<dbReference type="InterPro" id="IPR059060">
    <property type="entry name" value="Niban_1/2/3_dom"/>
</dbReference>
<dbReference type="EMBL" id="CACRXK020003927">
    <property type="protein sequence ID" value="CAB4000791.1"/>
    <property type="molecule type" value="Genomic_DNA"/>
</dbReference>
<gene>
    <name evidence="3" type="ORF">PACLA_8A070668</name>
</gene>
<accession>A0A6S7I1X0</accession>
<proteinExistence type="inferred from homology"/>
<dbReference type="OrthoDB" id="9010513at2759"/>
<organism evidence="3 4">
    <name type="scientific">Paramuricea clavata</name>
    <name type="common">Red gorgonian</name>
    <name type="synonym">Violescent sea-whip</name>
    <dbReference type="NCBI Taxonomy" id="317549"/>
    <lineage>
        <taxon>Eukaryota</taxon>
        <taxon>Metazoa</taxon>
        <taxon>Cnidaria</taxon>
        <taxon>Anthozoa</taxon>
        <taxon>Octocorallia</taxon>
        <taxon>Malacalcyonacea</taxon>
        <taxon>Plexauridae</taxon>
        <taxon>Paramuricea</taxon>
    </lineage>
</organism>